<protein>
    <submittedName>
        <fullName evidence="2">Uncharacterized protein</fullName>
    </submittedName>
</protein>
<feature type="compositionally biased region" description="Low complexity" evidence="1">
    <location>
        <begin position="43"/>
        <end position="57"/>
    </location>
</feature>
<dbReference type="AlphaFoldDB" id="A0A2J8AFG9"/>
<sequence>MAAAAGLSMLSERQLAQQQQLQEQQALARALRRQPTPGGGRQARGAPPSDASAAASTAAAGPAEVHLDFAASPVLLDEELISCLVGIAGLRHLNLVLRDGSASNMCRLSELTGLTHLDLQCRPECRPRLGATAAAGPAEVHLDFAASPVLLDEELISCLVGIAGLRHLNLVLRDGSASNMCRLSELTGLTHLDLQCRPECRPRLGAWDVYGLATACAQLHTLVLHLSADCLSIGALEALQLAPCLAILELCAHPVVQETPYGRWEVRARLLEVAVQQCIGGGEDEGASGVAEAGGSVASNGGGAAAEVGRALEPLMFLQQVLQAVPLEEVKQTLEAEAEWRERQAQMVLEEEEQQQQPQEQQEQAQVLEDGALVVPLAGLAVVDGPAAAVDNGPAAAAGDGPVAVDGPADDDGPAAGDDPAVAAGDGAAAAAGDGAAAAAATGVGAADNTMPTLAAWALLPPEEEGPDAAAFAAASMFIHEPIAPAPQPPAIPLHLLTQPQLAHLRTLLVREELVTGPCFNLERYVPLRTRRLILRGFGGICVGGPAGRRLASSLPSLETLEAALIGANVVEAAREAVAGWVRDGSRAPRLRAVSIEEVSG</sequence>
<proteinExistence type="predicted"/>
<accession>A0A2J8AFG9</accession>
<dbReference type="SUPFAM" id="SSF52047">
    <property type="entry name" value="RNI-like"/>
    <property type="match status" value="1"/>
</dbReference>
<keyword evidence="3" id="KW-1185">Reference proteome</keyword>
<reference evidence="2 3" key="1">
    <citation type="journal article" date="2017" name="Mol. Biol. Evol.">
        <title>The 4-celled Tetrabaena socialis nuclear genome reveals the essential components for genetic control of cell number at the origin of multicellularity in the volvocine lineage.</title>
        <authorList>
            <person name="Featherston J."/>
            <person name="Arakaki Y."/>
            <person name="Hanschen E.R."/>
            <person name="Ferris P.J."/>
            <person name="Michod R.E."/>
            <person name="Olson B.J.S.C."/>
            <person name="Nozaki H."/>
            <person name="Durand P.M."/>
        </authorList>
    </citation>
    <scope>NUCLEOTIDE SEQUENCE [LARGE SCALE GENOMIC DNA]</scope>
    <source>
        <strain evidence="2 3">NIES-571</strain>
    </source>
</reference>
<organism evidence="2 3">
    <name type="scientific">Tetrabaena socialis</name>
    <dbReference type="NCBI Taxonomy" id="47790"/>
    <lineage>
        <taxon>Eukaryota</taxon>
        <taxon>Viridiplantae</taxon>
        <taxon>Chlorophyta</taxon>
        <taxon>core chlorophytes</taxon>
        <taxon>Chlorophyceae</taxon>
        <taxon>CS clade</taxon>
        <taxon>Chlamydomonadales</taxon>
        <taxon>Tetrabaenaceae</taxon>
        <taxon>Tetrabaena</taxon>
    </lineage>
</organism>
<evidence type="ECO:0000313" key="3">
    <source>
        <dbReference type="Proteomes" id="UP000236333"/>
    </source>
</evidence>
<feature type="region of interest" description="Disordered" evidence="1">
    <location>
        <begin position="399"/>
        <end position="426"/>
    </location>
</feature>
<feature type="region of interest" description="Disordered" evidence="1">
    <location>
        <begin position="14"/>
        <end position="57"/>
    </location>
</feature>
<feature type="compositionally biased region" description="Low complexity" evidence="1">
    <location>
        <begin position="14"/>
        <end position="36"/>
    </location>
</feature>
<evidence type="ECO:0000256" key="1">
    <source>
        <dbReference type="SAM" id="MobiDB-lite"/>
    </source>
</evidence>
<feature type="compositionally biased region" description="Low complexity" evidence="1">
    <location>
        <begin position="414"/>
        <end position="426"/>
    </location>
</feature>
<comment type="caution">
    <text evidence="2">The sequence shown here is derived from an EMBL/GenBank/DDBJ whole genome shotgun (WGS) entry which is preliminary data.</text>
</comment>
<dbReference type="EMBL" id="PGGS01000033">
    <property type="protein sequence ID" value="PNH11268.1"/>
    <property type="molecule type" value="Genomic_DNA"/>
</dbReference>
<evidence type="ECO:0000313" key="2">
    <source>
        <dbReference type="EMBL" id="PNH11268.1"/>
    </source>
</evidence>
<gene>
    <name evidence="2" type="ORF">TSOC_001920</name>
</gene>
<name>A0A2J8AFG9_9CHLO</name>
<dbReference type="Proteomes" id="UP000236333">
    <property type="component" value="Unassembled WGS sequence"/>
</dbReference>